<dbReference type="Pfam" id="PF07687">
    <property type="entry name" value="M20_dimer"/>
    <property type="match status" value="1"/>
</dbReference>
<dbReference type="NCBIfam" id="TIGR01910">
    <property type="entry name" value="DapE-ArgE"/>
    <property type="match status" value="1"/>
</dbReference>
<evidence type="ECO:0000313" key="9">
    <source>
        <dbReference type="EMBL" id="KXT00949.1"/>
    </source>
</evidence>
<dbReference type="Proteomes" id="UP000070133">
    <property type="component" value="Unassembled WGS sequence"/>
</dbReference>
<keyword evidence="6" id="KW-0862">Zinc</keyword>
<keyword evidence="4" id="KW-0479">Metal-binding</keyword>
<gene>
    <name evidence="9" type="ORF">AC578_8189</name>
</gene>
<dbReference type="InterPro" id="IPR011650">
    <property type="entry name" value="Peptidase_M20_dimer"/>
</dbReference>
<comment type="similarity">
    <text evidence="3">Belongs to the peptidase M20A family.</text>
</comment>
<dbReference type="InterPro" id="IPR036264">
    <property type="entry name" value="Bact_exopeptidase_dim_dom"/>
</dbReference>
<protein>
    <recommendedName>
        <fullName evidence="8">Peptidase M20 dimerisation domain-containing protein</fullName>
    </recommendedName>
</protein>
<dbReference type="Gene3D" id="3.40.630.10">
    <property type="entry name" value="Zn peptidases"/>
    <property type="match status" value="2"/>
</dbReference>
<dbReference type="InterPro" id="IPR050072">
    <property type="entry name" value="Peptidase_M20A"/>
</dbReference>
<evidence type="ECO:0000256" key="2">
    <source>
        <dbReference type="ARBA" id="ARBA00001947"/>
    </source>
</evidence>
<dbReference type="GO" id="GO:0046872">
    <property type="term" value="F:metal ion binding"/>
    <property type="evidence" value="ECO:0007669"/>
    <property type="project" value="UniProtKB-KW"/>
</dbReference>
<reference evidence="9 10" key="1">
    <citation type="submission" date="2015-07" db="EMBL/GenBank/DDBJ databases">
        <title>Comparative genomics of the Sigatoka disease complex on banana suggests a link between parallel evolutionary changes in Pseudocercospora fijiensis and Pseudocercospora eumusae and increased virulence on the banana host.</title>
        <authorList>
            <person name="Chang T.-C."/>
            <person name="Salvucci A."/>
            <person name="Crous P.W."/>
            <person name="Stergiopoulos I."/>
        </authorList>
    </citation>
    <scope>NUCLEOTIDE SEQUENCE [LARGE SCALE GENOMIC DNA]</scope>
    <source>
        <strain evidence="9 10">CBS 114824</strain>
    </source>
</reference>
<proteinExistence type="inferred from homology"/>
<comment type="caution">
    <text evidence="9">The sequence shown here is derived from an EMBL/GenBank/DDBJ whole genome shotgun (WGS) entry which is preliminary data.</text>
</comment>
<evidence type="ECO:0000256" key="4">
    <source>
        <dbReference type="ARBA" id="ARBA00022723"/>
    </source>
</evidence>
<dbReference type="OrthoDB" id="432234at2759"/>
<accession>A0A139HF01</accession>
<dbReference type="SUPFAM" id="SSF53187">
    <property type="entry name" value="Zn-dependent exopeptidases"/>
    <property type="match status" value="1"/>
</dbReference>
<organism evidence="9 10">
    <name type="scientific">Pseudocercospora eumusae</name>
    <dbReference type="NCBI Taxonomy" id="321146"/>
    <lineage>
        <taxon>Eukaryota</taxon>
        <taxon>Fungi</taxon>
        <taxon>Dikarya</taxon>
        <taxon>Ascomycota</taxon>
        <taxon>Pezizomycotina</taxon>
        <taxon>Dothideomycetes</taxon>
        <taxon>Dothideomycetidae</taxon>
        <taxon>Mycosphaerellales</taxon>
        <taxon>Mycosphaerellaceae</taxon>
        <taxon>Pseudocercospora</taxon>
    </lineage>
</organism>
<dbReference type="InterPro" id="IPR010182">
    <property type="entry name" value="ArgE/DapE"/>
</dbReference>
<dbReference type="Gene3D" id="3.30.70.360">
    <property type="match status" value="1"/>
</dbReference>
<dbReference type="STRING" id="321146.A0A139HF01"/>
<keyword evidence="10" id="KW-1185">Reference proteome</keyword>
<keyword evidence="5" id="KW-0378">Hydrolase</keyword>
<comment type="cofactor">
    <cofactor evidence="1">
        <name>Co(2+)</name>
        <dbReference type="ChEBI" id="CHEBI:48828"/>
    </cofactor>
</comment>
<dbReference type="PANTHER" id="PTHR43808">
    <property type="entry name" value="ACETYLORNITHINE DEACETYLASE"/>
    <property type="match status" value="1"/>
</dbReference>
<dbReference type="PANTHER" id="PTHR43808:SF32">
    <property type="entry name" value="ARGE_DAPE-RELATED DEACYLASE"/>
    <property type="match status" value="1"/>
</dbReference>
<evidence type="ECO:0000256" key="7">
    <source>
        <dbReference type="ARBA" id="ARBA00023285"/>
    </source>
</evidence>
<keyword evidence="7" id="KW-0170">Cobalt</keyword>
<dbReference type="InterPro" id="IPR002933">
    <property type="entry name" value="Peptidase_M20"/>
</dbReference>
<name>A0A139HF01_9PEZI</name>
<feature type="domain" description="Peptidase M20 dimerisation" evidence="8">
    <location>
        <begin position="227"/>
        <end position="355"/>
    </location>
</feature>
<evidence type="ECO:0000256" key="1">
    <source>
        <dbReference type="ARBA" id="ARBA00001941"/>
    </source>
</evidence>
<dbReference type="EMBL" id="LFZN01000064">
    <property type="protein sequence ID" value="KXT00949.1"/>
    <property type="molecule type" value="Genomic_DNA"/>
</dbReference>
<comment type="cofactor">
    <cofactor evidence="2">
        <name>Zn(2+)</name>
        <dbReference type="ChEBI" id="CHEBI:29105"/>
    </cofactor>
</comment>
<dbReference type="SUPFAM" id="SSF55031">
    <property type="entry name" value="Bacterial exopeptidase dimerisation domain"/>
    <property type="match status" value="1"/>
</dbReference>
<evidence type="ECO:0000256" key="3">
    <source>
        <dbReference type="ARBA" id="ARBA00006247"/>
    </source>
</evidence>
<dbReference type="AlphaFoldDB" id="A0A139HF01"/>
<dbReference type="GO" id="GO:0016787">
    <property type="term" value="F:hydrolase activity"/>
    <property type="evidence" value="ECO:0007669"/>
    <property type="project" value="UniProtKB-KW"/>
</dbReference>
<evidence type="ECO:0000313" key="10">
    <source>
        <dbReference type="Proteomes" id="UP000070133"/>
    </source>
</evidence>
<dbReference type="Pfam" id="PF01546">
    <property type="entry name" value="Peptidase_M20"/>
    <property type="match status" value="1"/>
</dbReference>
<evidence type="ECO:0000256" key="5">
    <source>
        <dbReference type="ARBA" id="ARBA00022801"/>
    </source>
</evidence>
<sequence>MHFDSPSDHAQNGTTIATHESLNFHFRRSGTWMMTTKQDLLDLINAESEKHIALLQALIRAPTPNPPGDTRQGIEAVRSHLEAAGISSKIIAPKKESPNLVSILRGKSESGQKKSIVLNGHIDQFPVGDADQWQRDPYSGDVENGYVYGRSGVDMKAGTAASIIAFSYLHQFRSQLSGRATLEVVSDEETGGRWGTRYLLEDDGSEEWSGDCILIGEPSGLGSIRFGEKGTFRLTFTVTAQAAHGAYIHRSEGAIRIASRLIERLVAMEKLPDLGMDEKIKKHMQQPDVRKVADEIMWPGAADAMLIPTVNIGTIKGGDKINMIPSECIFEADIRIPIGVKTDTIRKHIEDILKDFPTASYSVHENHSHISTHSQPDHEVVGLLQRNAMQLRGEEPVVICSLGATDCKHFRRHNIPAYAYGPHPRGMAERDEKVSIEEFLDVVRVHTLTAWDYLGGAS</sequence>
<evidence type="ECO:0000259" key="8">
    <source>
        <dbReference type="Pfam" id="PF07687"/>
    </source>
</evidence>
<evidence type="ECO:0000256" key="6">
    <source>
        <dbReference type="ARBA" id="ARBA00022833"/>
    </source>
</evidence>